<gene>
    <name evidence="2" type="ordered locus">Jden_0222</name>
</gene>
<protein>
    <submittedName>
        <fullName evidence="2">Uncharacterized protein</fullName>
    </submittedName>
</protein>
<evidence type="ECO:0000313" key="2">
    <source>
        <dbReference type="EMBL" id="ACV07896.1"/>
    </source>
</evidence>
<evidence type="ECO:0000256" key="1">
    <source>
        <dbReference type="SAM" id="Phobius"/>
    </source>
</evidence>
<dbReference type="AlphaFoldDB" id="C7QYP9"/>
<feature type="transmembrane region" description="Helical" evidence="1">
    <location>
        <begin position="44"/>
        <end position="65"/>
    </location>
</feature>
<feature type="transmembrane region" description="Helical" evidence="1">
    <location>
        <begin position="196"/>
        <end position="219"/>
    </location>
</feature>
<feature type="transmembrane region" description="Helical" evidence="1">
    <location>
        <begin position="86"/>
        <end position="110"/>
    </location>
</feature>
<dbReference type="KEGG" id="jde:Jden_0222"/>
<dbReference type="HOGENOM" id="CLU_651776_0_0_11"/>
<sequence length="421" mass="45548">MGKVALRFVFSPLTLSLVLCAVTLQWAISTWWMNGMWVTNWPSASVAVQVASYAVAPLFAAVIAYSESRSHERGWQHGDATSSRALGTLTTVRLLVWMGVATIVVGASVAVTVTKTLPHVGGGSLQLSYALLYLCGLGYAITFATVVGIVIRPSWLAAPLSAGVVFFTWTMTTDGRGATFNQLGAYPFEQLSTTKLWLLVLGAVFALFTAVRCVIWLTSRSRNGYVTGHSIIPWVVALAGVGLMANMTGNIVVPRTSATPPVCVGEDFAVCVWEENSAYISDIEGLMSRGATLPGSWSLPSTELNERGLPNADETGFYLIEGSMWSITPAIASAIMESSSTITVPDHMSDEELTRWSELYSNEALWLEARLIGTSTVRQSVAPPGVDINEMNRVLSLPDNLQAQWVNSIRQERVELQETDS</sequence>
<name>C7QYP9_JONDD</name>
<accession>C7QYP9</accession>
<dbReference type="STRING" id="471856.Jden_0222"/>
<keyword evidence="1" id="KW-0472">Membrane</keyword>
<dbReference type="EMBL" id="CP001706">
    <property type="protein sequence ID" value="ACV07896.1"/>
    <property type="molecule type" value="Genomic_DNA"/>
</dbReference>
<feature type="transmembrane region" description="Helical" evidence="1">
    <location>
        <begin position="130"/>
        <end position="150"/>
    </location>
</feature>
<keyword evidence="1" id="KW-0812">Transmembrane</keyword>
<evidence type="ECO:0000313" key="3">
    <source>
        <dbReference type="Proteomes" id="UP000000628"/>
    </source>
</evidence>
<proteinExistence type="predicted"/>
<feature type="transmembrane region" description="Helical" evidence="1">
    <location>
        <begin position="231"/>
        <end position="253"/>
    </location>
</feature>
<reference evidence="2 3" key="1">
    <citation type="journal article" date="2009" name="Stand. Genomic Sci.">
        <title>Complete genome sequence of Jonesia denitrificans type strain (Prevot 55134).</title>
        <authorList>
            <person name="Pukall R."/>
            <person name="Gehrich-Schroter G."/>
            <person name="Lapidus A."/>
            <person name="Nolan M."/>
            <person name="Glavina Del Rio T."/>
            <person name="Lucas S."/>
            <person name="Chen F."/>
            <person name="Tice H."/>
            <person name="Pitluck S."/>
            <person name="Cheng J.F."/>
            <person name="Copeland A."/>
            <person name="Saunders E."/>
            <person name="Brettin T."/>
            <person name="Detter J.C."/>
            <person name="Bruce D."/>
            <person name="Goodwin L."/>
            <person name="Pati A."/>
            <person name="Ivanova N."/>
            <person name="Mavromatis K."/>
            <person name="Ovchinnikova G."/>
            <person name="Chen A."/>
            <person name="Palaniappan K."/>
            <person name="Land M."/>
            <person name="Hauser L."/>
            <person name="Chang Y.J."/>
            <person name="Jeffries C.D."/>
            <person name="Chain P."/>
            <person name="Goker M."/>
            <person name="Bristow J."/>
            <person name="Eisen J.A."/>
            <person name="Markowitz V."/>
            <person name="Hugenholtz P."/>
            <person name="Kyrpides N.C."/>
            <person name="Klenk H.P."/>
            <person name="Han C."/>
        </authorList>
    </citation>
    <scope>NUCLEOTIDE SEQUENCE [LARGE SCALE GENOMIC DNA]</scope>
    <source>
        <strain evidence="3">ATCC 14870 / DSM 20603 / BCRC 15368 / CIP 55.134 / JCM 11481 / NBRC 15587 / NCTC 10816 / Prevot 55134</strain>
    </source>
</reference>
<dbReference type="Proteomes" id="UP000000628">
    <property type="component" value="Chromosome"/>
</dbReference>
<keyword evidence="3" id="KW-1185">Reference proteome</keyword>
<feature type="transmembrane region" description="Helical" evidence="1">
    <location>
        <begin position="155"/>
        <end position="172"/>
    </location>
</feature>
<keyword evidence="1" id="KW-1133">Transmembrane helix</keyword>
<organism evidence="2 3">
    <name type="scientific">Jonesia denitrificans (strain ATCC 14870 / DSM 20603 / BCRC 15368 / CIP 55.134 / JCM 11481 / NBRC 15587 / NCTC 10816 / Prevot 55134)</name>
    <name type="common">Listeria denitrificans</name>
    <dbReference type="NCBI Taxonomy" id="471856"/>
    <lineage>
        <taxon>Bacteria</taxon>
        <taxon>Bacillati</taxon>
        <taxon>Actinomycetota</taxon>
        <taxon>Actinomycetes</taxon>
        <taxon>Micrococcales</taxon>
        <taxon>Jonesiaceae</taxon>
        <taxon>Jonesia</taxon>
    </lineage>
</organism>